<reference evidence="4 5" key="1">
    <citation type="submission" date="2019-02" db="EMBL/GenBank/DDBJ databases">
        <title>Deep-cultivation of Planctomycetes and their phenomic and genomic characterization uncovers novel biology.</title>
        <authorList>
            <person name="Wiegand S."/>
            <person name="Jogler M."/>
            <person name="Boedeker C."/>
            <person name="Pinto D."/>
            <person name="Vollmers J."/>
            <person name="Rivas-Marin E."/>
            <person name="Kohn T."/>
            <person name="Peeters S.H."/>
            <person name="Heuer A."/>
            <person name="Rast P."/>
            <person name="Oberbeckmann S."/>
            <person name="Bunk B."/>
            <person name="Jeske O."/>
            <person name="Meyerdierks A."/>
            <person name="Storesund J.E."/>
            <person name="Kallscheuer N."/>
            <person name="Luecker S."/>
            <person name="Lage O.M."/>
            <person name="Pohl T."/>
            <person name="Merkel B.J."/>
            <person name="Hornburger P."/>
            <person name="Mueller R.-W."/>
            <person name="Bruemmer F."/>
            <person name="Labrenz M."/>
            <person name="Spormann A.M."/>
            <person name="Op den Camp H."/>
            <person name="Overmann J."/>
            <person name="Amann R."/>
            <person name="Jetten M.S.M."/>
            <person name="Mascher T."/>
            <person name="Medema M.H."/>
            <person name="Devos D.P."/>
            <person name="Kaster A.-K."/>
            <person name="Ovreas L."/>
            <person name="Rohde M."/>
            <person name="Galperin M.Y."/>
            <person name="Jogler C."/>
        </authorList>
    </citation>
    <scope>NUCLEOTIDE SEQUENCE [LARGE SCALE GENOMIC DNA]</scope>
    <source>
        <strain evidence="4 5">Pla175</strain>
    </source>
</reference>
<sequence length="351" mass="38549">MTLRLSQHRLMGPEDLRPLNSQHDVIGVFNPGAVRFNEGAALIARVAERPCAQRPGFVGLPRYASGGELIVDWTPEAELDRSDPRVVRQRLDGRTRLTSVSHLRVFLQSDEVADRWEAGPAILPLSINEEYGIEDPRITQIDGRYWITYVAVSRHGAATALASTDDFASFERHGVIFPPENKDVVLFPRKIDGKYVALHRPTAKTDFCRPEVWLARSPDLLHWGDHEPLLAGVADWESERVGAGAPPIEVDEGWLMVYHGCGAPRRPGGVGDYCAGAALLDLADPARIVRRASEPIMRPVAEFERCGFVPNVVFPTALIDSGETFTAYYGAADTAVGAAKFSRAALFASLN</sequence>
<evidence type="ECO:0000256" key="1">
    <source>
        <dbReference type="ARBA" id="ARBA00022676"/>
    </source>
</evidence>
<dbReference type="Gene3D" id="2.115.10.20">
    <property type="entry name" value="Glycosyl hydrolase domain, family 43"/>
    <property type="match status" value="1"/>
</dbReference>
<evidence type="ECO:0000313" key="5">
    <source>
        <dbReference type="Proteomes" id="UP000317429"/>
    </source>
</evidence>
<keyword evidence="1 4" id="KW-0328">Glycosyltransferase</keyword>
<dbReference type="EC" id="2.4.1.-" evidence="4"/>
<dbReference type="InterPro" id="IPR023296">
    <property type="entry name" value="Glyco_hydro_beta-prop_sf"/>
</dbReference>
<comment type="similarity">
    <text evidence="3">Belongs to the glycosyl hydrolase 130 family.</text>
</comment>
<evidence type="ECO:0000256" key="2">
    <source>
        <dbReference type="ARBA" id="ARBA00022679"/>
    </source>
</evidence>
<proteinExistence type="inferred from homology"/>
<evidence type="ECO:0000313" key="4">
    <source>
        <dbReference type="EMBL" id="QDU89242.1"/>
    </source>
</evidence>
<dbReference type="CDD" id="cd18612">
    <property type="entry name" value="GH130_Lin0857-like"/>
    <property type="match status" value="1"/>
</dbReference>
<keyword evidence="5" id="KW-1185">Reference proteome</keyword>
<dbReference type="GO" id="GO:0016757">
    <property type="term" value="F:glycosyltransferase activity"/>
    <property type="evidence" value="ECO:0007669"/>
    <property type="project" value="UniProtKB-KW"/>
</dbReference>
<dbReference type="EMBL" id="CP036291">
    <property type="protein sequence ID" value="QDU89242.1"/>
    <property type="molecule type" value="Genomic_DNA"/>
</dbReference>
<dbReference type="SUPFAM" id="SSF75005">
    <property type="entry name" value="Arabinanase/levansucrase/invertase"/>
    <property type="match status" value="1"/>
</dbReference>
<name>A0A518DCN5_9BACT</name>
<dbReference type="InterPro" id="IPR007184">
    <property type="entry name" value="Mannoside_phosphorylase"/>
</dbReference>
<keyword evidence="2 4" id="KW-0808">Transferase</keyword>
<organism evidence="4 5">
    <name type="scientific">Pirellulimonas nuda</name>
    <dbReference type="NCBI Taxonomy" id="2528009"/>
    <lineage>
        <taxon>Bacteria</taxon>
        <taxon>Pseudomonadati</taxon>
        <taxon>Planctomycetota</taxon>
        <taxon>Planctomycetia</taxon>
        <taxon>Pirellulales</taxon>
        <taxon>Lacipirellulaceae</taxon>
        <taxon>Pirellulimonas</taxon>
    </lineage>
</organism>
<dbReference type="Pfam" id="PF04041">
    <property type="entry name" value="Glyco_hydro_130"/>
    <property type="match status" value="1"/>
</dbReference>
<dbReference type="Proteomes" id="UP000317429">
    <property type="component" value="Chromosome"/>
</dbReference>
<dbReference type="PANTHER" id="PTHR34106:SF5">
    <property type="entry name" value="GLYCOSIDASE"/>
    <property type="match status" value="1"/>
</dbReference>
<protein>
    <submittedName>
        <fullName evidence="4">Beta-1,4-mannooligosaccharide phosphorylase</fullName>
        <ecNumber evidence="4">2.4.1.-</ecNumber>
    </submittedName>
</protein>
<dbReference type="OrthoDB" id="9759709at2"/>
<dbReference type="PANTHER" id="PTHR34106">
    <property type="entry name" value="GLYCOSIDASE"/>
    <property type="match status" value="1"/>
</dbReference>
<dbReference type="KEGG" id="pnd:Pla175_26290"/>
<gene>
    <name evidence="4" type="ORF">Pla175_26290</name>
</gene>
<evidence type="ECO:0000256" key="3">
    <source>
        <dbReference type="ARBA" id="ARBA00024356"/>
    </source>
</evidence>
<dbReference type="RefSeq" id="WP_145285383.1">
    <property type="nucleotide sequence ID" value="NZ_CP036291.1"/>
</dbReference>
<accession>A0A518DCN5</accession>
<dbReference type="PIRSF" id="PIRSF016202">
    <property type="entry name" value="PH1107"/>
    <property type="match status" value="1"/>
</dbReference>
<dbReference type="AlphaFoldDB" id="A0A518DCN5"/>